<keyword evidence="11" id="KW-1185">Reference proteome</keyword>
<keyword evidence="7" id="KW-0315">Glutamine amidotransferase</keyword>
<evidence type="ECO:0000256" key="8">
    <source>
        <dbReference type="ARBA" id="ARBA00048741"/>
    </source>
</evidence>
<dbReference type="SUPFAM" id="SSF52402">
    <property type="entry name" value="Adenine nucleotide alpha hydrolases-like"/>
    <property type="match status" value="1"/>
</dbReference>
<keyword evidence="6" id="KW-0028">Amino-acid biosynthesis</keyword>
<dbReference type="InterPro" id="IPR017932">
    <property type="entry name" value="GATase_2_dom"/>
</dbReference>
<dbReference type="Gene3D" id="3.60.20.10">
    <property type="entry name" value="Glutamine Phosphoribosylpyrophosphate, subunit 1, domain 1"/>
    <property type="match status" value="1"/>
</dbReference>
<keyword evidence="5" id="KW-0067">ATP-binding</keyword>
<evidence type="ECO:0000256" key="3">
    <source>
        <dbReference type="ARBA" id="ARBA00012737"/>
    </source>
</evidence>
<keyword evidence="6" id="KW-0061">Asparagine biosynthesis</keyword>
<name>A0ABU7VPU0_9BACL</name>
<gene>
    <name evidence="10" type="primary">asnB</name>
    <name evidence="10" type="ORF">V3851_08080</name>
</gene>
<evidence type="ECO:0000256" key="1">
    <source>
        <dbReference type="ARBA" id="ARBA00005187"/>
    </source>
</evidence>
<dbReference type="Pfam" id="PF00733">
    <property type="entry name" value="Asn_synthase"/>
    <property type="match status" value="1"/>
</dbReference>
<dbReference type="PANTHER" id="PTHR43284:SF1">
    <property type="entry name" value="ASPARAGINE SYNTHETASE"/>
    <property type="match status" value="1"/>
</dbReference>
<dbReference type="EC" id="6.3.5.4" evidence="3"/>
<dbReference type="NCBIfam" id="TIGR01536">
    <property type="entry name" value="asn_synth_AEB"/>
    <property type="match status" value="1"/>
</dbReference>
<dbReference type="CDD" id="cd01991">
    <property type="entry name" value="Asn_synthase_B_C"/>
    <property type="match status" value="1"/>
</dbReference>
<dbReference type="PANTHER" id="PTHR43284">
    <property type="entry name" value="ASPARAGINE SYNTHETASE (GLUTAMINE-HYDROLYZING)"/>
    <property type="match status" value="1"/>
</dbReference>
<evidence type="ECO:0000313" key="11">
    <source>
        <dbReference type="Proteomes" id="UP001306950"/>
    </source>
</evidence>
<evidence type="ECO:0000256" key="4">
    <source>
        <dbReference type="ARBA" id="ARBA00022741"/>
    </source>
</evidence>
<dbReference type="InterPro" id="IPR051786">
    <property type="entry name" value="ASN_synthetase/amidase"/>
</dbReference>
<evidence type="ECO:0000259" key="9">
    <source>
        <dbReference type="PROSITE" id="PS51278"/>
    </source>
</evidence>
<dbReference type="EMBL" id="JAZHPZ010000003">
    <property type="protein sequence ID" value="MEF2965784.1"/>
    <property type="molecule type" value="Genomic_DNA"/>
</dbReference>
<feature type="domain" description="Glutamine amidotransferase type-2" evidence="9">
    <location>
        <begin position="2"/>
        <end position="213"/>
    </location>
</feature>
<dbReference type="SUPFAM" id="SSF56235">
    <property type="entry name" value="N-terminal nucleophile aminohydrolases (Ntn hydrolases)"/>
    <property type="match status" value="1"/>
</dbReference>
<sequence length="622" mass="72025">MCGIGGIFDLKRERRINTEIIKEMTSEIRHRGPDATDFYNDGNIAFGFARLGIIDLAGGMQPLSNEDGSVLMVCNGEIFNYIELRNDLILQGHHFKTNTDVEVILHLYEEKGYEFINELNGQFAFAIFDFKRMLLICSRDHFGIAPLFYTISDDYFIFGSEIKAILRHPSVEAEVDLVGLDQVLTFPGLISPRTMFRNIRSLENGHLLLVEGIEKIKDIEYWDLDYPEIGEISYDKSEDYYKEQLSGLLEESVKLRLRSDVPIGLYLSGGLDSSLIAAITHKLTPDIRRETFSITFDEKEICESKYQNMMSNFIGSNHNNKFFVYSDISTRLPEVIYQCEMPLKESYNTASHALSKLVSDKGIKAVLSGEGADEFFAGYVGHKFDRIRSQLNNHAQAGMEEQLTQDKLWGDKYFFYEKNYWDFSAVKRRLYSKQLNEHYSAIDCINHYVIDREKIINRHTIHKRSYIDYKLRLVDHLISDHGDRMTYANSIEGRYPFLDKNIAEFSTLVPPNLKLNDFTEKYILKEVAKQFLPIEIVEREKFGFVAPGSTYLLKRNIEYINDMLSYDSIKKGGYFNPDTIENLKKEYSSDGFKLNMPFDSDLLIVVLTFNIFKEKFKINNFA</sequence>
<dbReference type="PIRSF" id="PIRSF001589">
    <property type="entry name" value="Asn_synthetase_glu-h"/>
    <property type="match status" value="1"/>
</dbReference>
<evidence type="ECO:0000256" key="5">
    <source>
        <dbReference type="ARBA" id="ARBA00022840"/>
    </source>
</evidence>
<proteinExistence type="inferred from homology"/>
<dbReference type="Pfam" id="PF13537">
    <property type="entry name" value="GATase_7"/>
    <property type="match status" value="1"/>
</dbReference>
<evidence type="ECO:0000256" key="2">
    <source>
        <dbReference type="ARBA" id="ARBA00005752"/>
    </source>
</evidence>
<organism evidence="10 11">
    <name type="scientific">Paenibacillus haidiansis</name>
    <dbReference type="NCBI Taxonomy" id="1574488"/>
    <lineage>
        <taxon>Bacteria</taxon>
        <taxon>Bacillati</taxon>
        <taxon>Bacillota</taxon>
        <taxon>Bacilli</taxon>
        <taxon>Bacillales</taxon>
        <taxon>Paenibacillaceae</taxon>
        <taxon>Paenibacillus</taxon>
    </lineage>
</organism>
<dbReference type="CDD" id="cd00712">
    <property type="entry name" value="AsnB"/>
    <property type="match status" value="1"/>
</dbReference>
<dbReference type="GO" id="GO:0004066">
    <property type="term" value="F:asparagine synthase (glutamine-hydrolyzing) activity"/>
    <property type="evidence" value="ECO:0007669"/>
    <property type="project" value="UniProtKB-EC"/>
</dbReference>
<comment type="caution">
    <text evidence="10">The sequence shown here is derived from an EMBL/GenBank/DDBJ whole genome shotgun (WGS) entry which is preliminary data.</text>
</comment>
<protein>
    <recommendedName>
        <fullName evidence="3">asparagine synthase (glutamine-hydrolyzing)</fullName>
        <ecNumber evidence="3">6.3.5.4</ecNumber>
    </recommendedName>
</protein>
<dbReference type="Gene3D" id="3.40.50.620">
    <property type="entry name" value="HUPs"/>
    <property type="match status" value="1"/>
</dbReference>
<evidence type="ECO:0000256" key="6">
    <source>
        <dbReference type="ARBA" id="ARBA00022888"/>
    </source>
</evidence>
<comment type="similarity">
    <text evidence="2">Belongs to the asparagine synthetase family.</text>
</comment>
<accession>A0ABU7VPU0</accession>
<dbReference type="Proteomes" id="UP001306950">
    <property type="component" value="Unassembled WGS sequence"/>
</dbReference>
<dbReference type="InterPro" id="IPR006426">
    <property type="entry name" value="Asn_synth_AEB"/>
</dbReference>
<dbReference type="RefSeq" id="WP_331846015.1">
    <property type="nucleotide sequence ID" value="NZ_JAZHPZ010000003.1"/>
</dbReference>
<evidence type="ECO:0000256" key="7">
    <source>
        <dbReference type="ARBA" id="ARBA00022962"/>
    </source>
</evidence>
<dbReference type="InterPro" id="IPR014729">
    <property type="entry name" value="Rossmann-like_a/b/a_fold"/>
</dbReference>
<comment type="pathway">
    <text evidence="1">Amino-acid biosynthesis; L-asparagine biosynthesis; L-asparagine from L-aspartate (L-Gln route): step 1/1.</text>
</comment>
<evidence type="ECO:0000313" key="10">
    <source>
        <dbReference type="EMBL" id="MEF2965784.1"/>
    </source>
</evidence>
<reference evidence="10 11" key="1">
    <citation type="submission" date="2024-02" db="EMBL/GenBank/DDBJ databases">
        <title>A nitrogen-fixing paenibacillus bacterium.</title>
        <authorList>
            <person name="Zhang W.L."/>
            <person name="Chen S.F."/>
        </authorList>
    </citation>
    <scope>NUCLEOTIDE SEQUENCE [LARGE SCALE GENOMIC DNA]</scope>
    <source>
        <strain evidence="10 11">M1</strain>
    </source>
</reference>
<dbReference type="PROSITE" id="PS51278">
    <property type="entry name" value="GATASE_TYPE_2"/>
    <property type="match status" value="1"/>
</dbReference>
<keyword evidence="4" id="KW-0547">Nucleotide-binding</keyword>
<comment type="catalytic activity">
    <reaction evidence="8">
        <text>L-aspartate + L-glutamine + ATP + H2O = L-asparagine + L-glutamate + AMP + diphosphate + H(+)</text>
        <dbReference type="Rhea" id="RHEA:12228"/>
        <dbReference type="ChEBI" id="CHEBI:15377"/>
        <dbReference type="ChEBI" id="CHEBI:15378"/>
        <dbReference type="ChEBI" id="CHEBI:29985"/>
        <dbReference type="ChEBI" id="CHEBI:29991"/>
        <dbReference type="ChEBI" id="CHEBI:30616"/>
        <dbReference type="ChEBI" id="CHEBI:33019"/>
        <dbReference type="ChEBI" id="CHEBI:58048"/>
        <dbReference type="ChEBI" id="CHEBI:58359"/>
        <dbReference type="ChEBI" id="CHEBI:456215"/>
        <dbReference type="EC" id="6.3.5.4"/>
    </reaction>
</comment>
<dbReference type="InterPro" id="IPR001962">
    <property type="entry name" value="Asn_synthase"/>
</dbReference>
<dbReference type="InterPro" id="IPR029055">
    <property type="entry name" value="Ntn_hydrolases_N"/>
</dbReference>
<dbReference type="InterPro" id="IPR033738">
    <property type="entry name" value="AsnB_N"/>
</dbReference>
<keyword evidence="10" id="KW-0436">Ligase</keyword>